<proteinExistence type="inferred from homology"/>
<evidence type="ECO:0000256" key="4">
    <source>
        <dbReference type="ARBA" id="ARBA00022490"/>
    </source>
</evidence>
<dbReference type="GO" id="GO:0004713">
    <property type="term" value="F:protein tyrosine kinase activity"/>
    <property type="evidence" value="ECO:0007669"/>
    <property type="project" value="UniProtKB-KW"/>
</dbReference>
<evidence type="ECO:0000256" key="20">
    <source>
        <dbReference type="ARBA" id="ARBA00038999"/>
    </source>
</evidence>
<accession>K7GF99</accession>
<dbReference type="GO" id="GO:0009611">
    <property type="term" value="P:response to wounding"/>
    <property type="evidence" value="ECO:0007669"/>
    <property type="project" value="Ensembl"/>
</dbReference>
<dbReference type="GO" id="GO:0019901">
    <property type="term" value="F:protein kinase binding"/>
    <property type="evidence" value="ECO:0007669"/>
    <property type="project" value="Ensembl"/>
</dbReference>
<dbReference type="GO" id="GO:0004707">
    <property type="term" value="F:MAP kinase activity"/>
    <property type="evidence" value="ECO:0007669"/>
    <property type="project" value="Ensembl"/>
</dbReference>
<dbReference type="PROSITE" id="PS00108">
    <property type="entry name" value="PROTEIN_KINASE_ST"/>
    <property type="match status" value="1"/>
</dbReference>
<keyword evidence="5" id="KW-0723">Serine/threonine-protein kinase</keyword>
<evidence type="ECO:0000256" key="25">
    <source>
        <dbReference type="ARBA" id="ARBA00077430"/>
    </source>
</evidence>
<keyword evidence="9" id="KW-0479">Metal-binding</keyword>
<keyword evidence="31" id="KW-1185">Reference proteome</keyword>
<feature type="compositionally biased region" description="Basic residues" evidence="28">
    <location>
        <begin position="41"/>
        <end position="50"/>
    </location>
</feature>
<dbReference type="STRING" id="13735.ENSPSIP00000018960"/>
<keyword evidence="12" id="KW-0067">ATP-binding</keyword>
<dbReference type="AlphaFoldDB" id="K7GF99"/>
<sequence>NPVIVITLSPAPAPSQRAALQLPLANEGTSRSSSSENSPQHHTHQPRPRHMLGLPQPPFLMPRSMESIEIDQKLQEIMKQTGYLTIGGQRYQAEINDLENLGEIGSGTCGQVWKMRFKKTGHIIAVKQMRRSGNKEENKRILMDLDVVLKSHDCPYIVQCFGTFITNTDVFIAMELMGTCAEKLKKRIQGPIPERILGKMTVAIVKALYYLKEKHGVIHRDVKPSNILLDERGQIKLCDFGISGRLVDSKAKTRSAGCAAYMAPERIDPPDPTKPDYDIRADVWSLGISLVSEVPSPSYAKFSSLLPPCRLNLQEDPPLLPNNMGFSVDFQSFVKDCLTKDHRKRPKYNKLLEHNFIKRYETLEVDVASWFKDVMAKTESPRTSSILTQHHLPFFS</sequence>
<name>K7GF99_PELSI</name>
<keyword evidence="13" id="KW-0460">Magnesium</keyword>
<dbReference type="EMBL" id="AGCU01146787">
    <property type="status" value="NOT_ANNOTATED_CDS"/>
    <property type="molecule type" value="Genomic_DNA"/>
</dbReference>
<dbReference type="CDD" id="cd06618">
    <property type="entry name" value="PKc_MKK7"/>
    <property type="match status" value="1"/>
</dbReference>
<evidence type="ECO:0000256" key="22">
    <source>
        <dbReference type="ARBA" id="ARBA00049299"/>
    </source>
</evidence>
<evidence type="ECO:0000256" key="17">
    <source>
        <dbReference type="ARBA" id="ARBA00023137"/>
    </source>
</evidence>
<evidence type="ECO:0000256" key="13">
    <source>
        <dbReference type="ARBA" id="ARBA00022842"/>
    </source>
</evidence>
<dbReference type="FunFam" id="3.30.200.20:FF:000040">
    <property type="entry name" value="Dual specificity mitogen-activated protein kinase kinase"/>
    <property type="match status" value="1"/>
</dbReference>
<dbReference type="GO" id="GO:0006970">
    <property type="term" value="P:response to osmotic stress"/>
    <property type="evidence" value="ECO:0007669"/>
    <property type="project" value="Ensembl"/>
</dbReference>
<evidence type="ECO:0000256" key="19">
    <source>
        <dbReference type="ARBA" id="ARBA00038035"/>
    </source>
</evidence>
<reference evidence="31" key="1">
    <citation type="submission" date="2011-10" db="EMBL/GenBank/DDBJ databases">
        <authorList>
            <consortium name="Soft-shell Turtle Genome Consortium"/>
        </authorList>
    </citation>
    <scope>NUCLEOTIDE SEQUENCE [LARGE SCALE GENOMIC DNA]</scope>
    <source>
        <strain evidence="31">Daiwa-1</strain>
    </source>
</reference>
<dbReference type="GO" id="GO:0005737">
    <property type="term" value="C:cytoplasm"/>
    <property type="evidence" value="ECO:0007669"/>
    <property type="project" value="UniProtKB-SubCell"/>
</dbReference>
<dbReference type="GO" id="GO:0005524">
    <property type="term" value="F:ATP binding"/>
    <property type="evidence" value="ECO:0007669"/>
    <property type="project" value="UniProtKB-KW"/>
</dbReference>
<dbReference type="EMBL" id="AGCU01146785">
    <property type="status" value="NOT_ANNOTATED_CDS"/>
    <property type="molecule type" value="Genomic_DNA"/>
</dbReference>
<keyword evidence="8" id="KW-0053">Apoptosis</keyword>
<dbReference type="OMA" id="NVWICME"/>
<evidence type="ECO:0000256" key="7">
    <source>
        <dbReference type="ARBA" id="ARBA00022679"/>
    </source>
</evidence>
<dbReference type="Gene3D" id="3.30.200.20">
    <property type="entry name" value="Phosphorylase Kinase, domain 1"/>
    <property type="match status" value="1"/>
</dbReference>
<evidence type="ECO:0000256" key="23">
    <source>
        <dbReference type="ARBA" id="ARBA00051693"/>
    </source>
</evidence>
<evidence type="ECO:0000256" key="10">
    <source>
        <dbReference type="ARBA" id="ARBA00022741"/>
    </source>
</evidence>
<comment type="catalytic activity">
    <reaction evidence="21">
        <text>L-seryl-[protein] + ATP = O-phospho-L-seryl-[protein] + ADP + H(+)</text>
        <dbReference type="Rhea" id="RHEA:17989"/>
        <dbReference type="Rhea" id="RHEA-COMP:9863"/>
        <dbReference type="Rhea" id="RHEA-COMP:11604"/>
        <dbReference type="ChEBI" id="CHEBI:15378"/>
        <dbReference type="ChEBI" id="CHEBI:29999"/>
        <dbReference type="ChEBI" id="CHEBI:30616"/>
        <dbReference type="ChEBI" id="CHEBI:83421"/>
        <dbReference type="ChEBI" id="CHEBI:456216"/>
        <dbReference type="EC" id="2.7.12.2"/>
    </reaction>
</comment>
<dbReference type="GO" id="GO:0046330">
    <property type="term" value="P:positive regulation of JNK cascade"/>
    <property type="evidence" value="ECO:0007669"/>
    <property type="project" value="Ensembl"/>
</dbReference>
<dbReference type="SUPFAM" id="SSF56112">
    <property type="entry name" value="Protein kinase-like (PK-like)"/>
    <property type="match status" value="1"/>
</dbReference>
<dbReference type="GO" id="GO:0009408">
    <property type="term" value="P:response to heat"/>
    <property type="evidence" value="ECO:0007669"/>
    <property type="project" value="Ensembl"/>
</dbReference>
<evidence type="ECO:0000256" key="9">
    <source>
        <dbReference type="ARBA" id="ARBA00022723"/>
    </source>
</evidence>
<dbReference type="GO" id="GO:0071222">
    <property type="term" value="P:cellular response to lipopolysaccharide"/>
    <property type="evidence" value="ECO:0007669"/>
    <property type="project" value="Ensembl"/>
</dbReference>
<evidence type="ECO:0000313" key="31">
    <source>
        <dbReference type="Proteomes" id="UP000007267"/>
    </source>
</evidence>
<comment type="subcellular location">
    <subcellularLocation>
        <location evidence="3">Cytoplasm</location>
    </subcellularLocation>
    <subcellularLocation>
        <location evidence="2">Nucleus</location>
    </subcellularLocation>
</comment>
<evidence type="ECO:0000256" key="18">
    <source>
        <dbReference type="ARBA" id="ARBA00023242"/>
    </source>
</evidence>
<dbReference type="GO" id="GO:0000287">
    <property type="term" value="F:magnesium ion binding"/>
    <property type="evidence" value="ECO:0007669"/>
    <property type="project" value="Ensembl"/>
</dbReference>
<keyword evidence="15" id="KW-0346">Stress response</keyword>
<dbReference type="EC" id="2.7.12.2" evidence="20"/>
<dbReference type="GO" id="GO:2000671">
    <property type="term" value="P:regulation of motor neuron apoptotic process"/>
    <property type="evidence" value="ECO:0007669"/>
    <property type="project" value="Ensembl"/>
</dbReference>
<dbReference type="EMBL" id="AGCU01146788">
    <property type="status" value="NOT_ANNOTATED_CDS"/>
    <property type="molecule type" value="Genomic_DNA"/>
</dbReference>
<dbReference type="GO" id="GO:0070374">
    <property type="term" value="P:positive regulation of ERK1 and ERK2 cascade"/>
    <property type="evidence" value="ECO:0007669"/>
    <property type="project" value="Ensembl"/>
</dbReference>
<dbReference type="GO" id="GO:0008545">
    <property type="term" value="F:JUN kinase kinase activity"/>
    <property type="evidence" value="ECO:0007669"/>
    <property type="project" value="Ensembl"/>
</dbReference>
<evidence type="ECO:0000256" key="26">
    <source>
        <dbReference type="ARBA" id="ARBA00081151"/>
    </source>
</evidence>
<dbReference type="Pfam" id="PF00069">
    <property type="entry name" value="Pkinase"/>
    <property type="match status" value="1"/>
</dbReference>
<evidence type="ECO:0000256" key="27">
    <source>
        <dbReference type="ARBA" id="ARBA00083185"/>
    </source>
</evidence>
<dbReference type="SMART" id="SM00220">
    <property type="entry name" value="S_TKc"/>
    <property type="match status" value="1"/>
</dbReference>
<evidence type="ECO:0000256" key="24">
    <source>
        <dbReference type="ARBA" id="ARBA00073834"/>
    </source>
</evidence>
<dbReference type="GO" id="GO:0019903">
    <property type="term" value="F:protein phosphatase binding"/>
    <property type="evidence" value="ECO:0007669"/>
    <property type="project" value="Ensembl"/>
</dbReference>
<dbReference type="GO" id="GO:0032206">
    <property type="term" value="P:positive regulation of telomere maintenance"/>
    <property type="evidence" value="ECO:0007669"/>
    <property type="project" value="Ensembl"/>
</dbReference>
<dbReference type="GO" id="GO:0006915">
    <property type="term" value="P:apoptotic process"/>
    <property type="evidence" value="ECO:0007669"/>
    <property type="project" value="UniProtKB-KW"/>
</dbReference>
<dbReference type="GO" id="GO:0071347">
    <property type="term" value="P:cellular response to interleukin-1"/>
    <property type="evidence" value="ECO:0007669"/>
    <property type="project" value="Ensembl"/>
</dbReference>
<comment type="similarity">
    <text evidence="19">Belongs to the protein kinase superfamily. STE Ser/Thr protein kinase family. MAP kinase kinase subfamily.</text>
</comment>
<dbReference type="EMBL" id="AGCU01146789">
    <property type="status" value="NOT_ANNOTATED_CDS"/>
    <property type="molecule type" value="Genomic_DNA"/>
</dbReference>
<evidence type="ECO:0000259" key="29">
    <source>
        <dbReference type="PROSITE" id="PS50011"/>
    </source>
</evidence>
<dbReference type="InterPro" id="IPR052468">
    <property type="entry name" value="Dual_spec_MAPK_kinase"/>
</dbReference>
<dbReference type="GO" id="GO:0034612">
    <property type="term" value="P:response to tumor necrosis factor"/>
    <property type="evidence" value="ECO:0007669"/>
    <property type="project" value="Ensembl"/>
</dbReference>
<gene>
    <name evidence="30" type="primary">MAP2K7</name>
</gene>
<evidence type="ECO:0000313" key="30">
    <source>
        <dbReference type="Ensembl" id="ENSPSIP00000018960.1"/>
    </source>
</evidence>
<keyword evidence="18" id="KW-0539">Nucleus</keyword>
<dbReference type="Proteomes" id="UP000007267">
    <property type="component" value="Unassembled WGS sequence"/>
</dbReference>
<evidence type="ECO:0000256" key="15">
    <source>
        <dbReference type="ARBA" id="ARBA00023016"/>
    </source>
</evidence>
<keyword evidence="4" id="KW-0963">Cytoplasm</keyword>
<evidence type="ECO:0000256" key="21">
    <source>
        <dbReference type="ARBA" id="ARBA00049014"/>
    </source>
</evidence>
<evidence type="ECO:0000256" key="11">
    <source>
        <dbReference type="ARBA" id="ARBA00022777"/>
    </source>
</evidence>
<organism evidence="30 31">
    <name type="scientific">Pelodiscus sinensis</name>
    <name type="common">Chinese softshell turtle</name>
    <name type="synonym">Trionyx sinensis</name>
    <dbReference type="NCBI Taxonomy" id="13735"/>
    <lineage>
        <taxon>Eukaryota</taxon>
        <taxon>Metazoa</taxon>
        <taxon>Chordata</taxon>
        <taxon>Craniata</taxon>
        <taxon>Vertebrata</taxon>
        <taxon>Euteleostomi</taxon>
        <taxon>Archelosauria</taxon>
        <taxon>Testudinata</taxon>
        <taxon>Testudines</taxon>
        <taxon>Cryptodira</taxon>
        <taxon>Trionychia</taxon>
        <taxon>Trionychidae</taxon>
        <taxon>Pelodiscus</taxon>
    </lineage>
</organism>
<dbReference type="PROSITE" id="PS50011">
    <property type="entry name" value="PROTEIN_KINASE_DOM"/>
    <property type="match status" value="1"/>
</dbReference>
<dbReference type="EMBL" id="AGCU01146786">
    <property type="status" value="NOT_ANNOTATED_CDS"/>
    <property type="molecule type" value="Genomic_DNA"/>
</dbReference>
<dbReference type="GeneTree" id="ENSGT00940000158914"/>
<evidence type="ECO:0000256" key="1">
    <source>
        <dbReference type="ARBA" id="ARBA00001946"/>
    </source>
</evidence>
<dbReference type="GO" id="GO:0045893">
    <property type="term" value="P:positive regulation of DNA-templated transcription"/>
    <property type="evidence" value="ECO:0007669"/>
    <property type="project" value="Ensembl"/>
</dbReference>
<keyword evidence="7" id="KW-0808">Transferase</keyword>
<keyword evidence="11" id="KW-0418">Kinase</keyword>
<dbReference type="GO" id="GO:0009411">
    <property type="term" value="P:response to UV"/>
    <property type="evidence" value="ECO:0007669"/>
    <property type="project" value="Ensembl"/>
</dbReference>
<evidence type="ECO:0000256" key="6">
    <source>
        <dbReference type="ARBA" id="ARBA00022553"/>
    </source>
</evidence>
<evidence type="ECO:0000256" key="14">
    <source>
        <dbReference type="ARBA" id="ARBA00022990"/>
    </source>
</evidence>
<feature type="compositionally biased region" description="Low complexity" evidence="28">
    <location>
        <begin position="30"/>
        <end position="40"/>
    </location>
</feature>
<evidence type="ECO:0000256" key="8">
    <source>
        <dbReference type="ARBA" id="ARBA00022703"/>
    </source>
</evidence>
<evidence type="ECO:0000256" key="2">
    <source>
        <dbReference type="ARBA" id="ARBA00004123"/>
    </source>
</evidence>
<reference evidence="30" key="3">
    <citation type="submission" date="2025-08" db="UniProtKB">
        <authorList>
            <consortium name="Ensembl"/>
        </authorList>
    </citation>
    <scope>IDENTIFICATION</scope>
</reference>
<keyword evidence="17" id="KW-0829">Tyrosine-protein kinase</keyword>
<reference evidence="31" key="2">
    <citation type="journal article" date="2013" name="Nat. Genet.">
        <title>The draft genomes of soft-shell turtle and green sea turtle yield insights into the development and evolution of the turtle-specific body plan.</title>
        <authorList>
            <person name="Wang Z."/>
            <person name="Pascual-Anaya J."/>
            <person name="Zadissa A."/>
            <person name="Li W."/>
            <person name="Niimura Y."/>
            <person name="Huang Z."/>
            <person name="Li C."/>
            <person name="White S."/>
            <person name="Xiong Z."/>
            <person name="Fang D."/>
            <person name="Wang B."/>
            <person name="Ming Y."/>
            <person name="Chen Y."/>
            <person name="Zheng Y."/>
            <person name="Kuraku S."/>
            <person name="Pignatelli M."/>
            <person name="Herrero J."/>
            <person name="Beal K."/>
            <person name="Nozawa M."/>
            <person name="Li Q."/>
            <person name="Wang J."/>
            <person name="Zhang H."/>
            <person name="Yu L."/>
            <person name="Shigenobu S."/>
            <person name="Wang J."/>
            <person name="Liu J."/>
            <person name="Flicek P."/>
            <person name="Searle S."/>
            <person name="Wang J."/>
            <person name="Kuratani S."/>
            <person name="Yin Y."/>
            <person name="Aken B."/>
            <person name="Zhang G."/>
            <person name="Irie N."/>
        </authorList>
    </citation>
    <scope>NUCLEOTIDE SEQUENCE [LARGE SCALE GENOMIC DNA]</scope>
    <source>
        <strain evidence="31">Daiwa-1</strain>
    </source>
</reference>
<keyword evidence="6" id="KW-0597">Phosphoprotein</keyword>
<dbReference type="PANTHER" id="PTHR47238:SF2">
    <property type="entry name" value="DUAL SPECIFICITY MITOGEN-ACTIVATED PROTEIN KINASE KINASE HEMIPTEROUS"/>
    <property type="match status" value="1"/>
</dbReference>
<dbReference type="GO" id="GO:0051403">
    <property type="term" value="P:stress-activated MAPK cascade"/>
    <property type="evidence" value="ECO:0007669"/>
    <property type="project" value="Ensembl"/>
</dbReference>
<dbReference type="eggNOG" id="KOG0983">
    <property type="taxonomic scope" value="Eukaryota"/>
</dbReference>
<evidence type="ECO:0000256" key="3">
    <source>
        <dbReference type="ARBA" id="ARBA00004496"/>
    </source>
</evidence>
<keyword evidence="16" id="KW-0175">Coiled coil</keyword>
<evidence type="ECO:0000256" key="5">
    <source>
        <dbReference type="ARBA" id="ARBA00022527"/>
    </source>
</evidence>
<feature type="domain" description="Protein kinase" evidence="29">
    <location>
        <begin position="98"/>
        <end position="357"/>
    </location>
</feature>
<comment type="catalytic activity">
    <reaction evidence="23">
        <text>L-tyrosyl-[protein] + ATP = O-phospho-L-tyrosyl-[protein] + ADP + H(+)</text>
        <dbReference type="Rhea" id="RHEA:10596"/>
        <dbReference type="Rhea" id="RHEA-COMP:10136"/>
        <dbReference type="Rhea" id="RHEA-COMP:20101"/>
        <dbReference type="ChEBI" id="CHEBI:15378"/>
        <dbReference type="ChEBI" id="CHEBI:30616"/>
        <dbReference type="ChEBI" id="CHEBI:46858"/>
        <dbReference type="ChEBI" id="CHEBI:61978"/>
        <dbReference type="ChEBI" id="CHEBI:456216"/>
        <dbReference type="EC" id="2.7.12.2"/>
    </reaction>
</comment>
<evidence type="ECO:0000256" key="16">
    <source>
        <dbReference type="ARBA" id="ARBA00023054"/>
    </source>
</evidence>
<dbReference type="GO" id="GO:0005634">
    <property type="term" value="C:nucleus"/>
    <property type="evidence" value="ECO:0007669"/>
    <property type="project" value="UniProtKB-SubCell"/>
</dbReference>
<dbReference type="InterPro" id="IPR000719">
    <property type="entry name" value="Prot_kinase_dom"/>
</dbReference>
<protein>
    <recommendedName>
        <fullName evidence="24">Dual specificity mitogen-activated protein kinase kinase 7</fullName>
        <ecNumber evidence="20">2.7.12.2</ecNumber>
    </recommendedName>
    <alternativeName>
        <fullName evidence="26">JNK-activating kinase 2</fullName>
    </alternativeName>
    <alternativeName>
        <fullName evidence="25">MAPK/ERK kinase 7</fullName>
    </alternativeName>
    <alternativeName>
        <fullName evidence="27">c-Jun N-terminal kinase kinase 2</fullName>
    </alternativeName>
</protein>
<dbReference type="InterPro" id="IPR011009">
    <property type="entry name" value="Kinase-like_dom_sf"/>
</dbReference>
<keyword evidence="10" id="KW-0547">Nucleotide-binding</keyword>
<keyword evidence="14" id="KW-0007">Acetylation</keyword>
<comment type="cofactor">
    <cofactor evidence="1">
        <name>Mg(2+)</name>
        <dbReference type="ChEBI" id="CHEBI:18420"/>
    </cofactor>
</comment>
<feature type="region of interest" description="Disordered" evidence="28">
    <location>
        <begin position="24"/>
        <end position="56"/>
    </location>
</feature>
<dbReference type="Gene3D" id="1.10.510.10">
    <property type="entry name" value="Transferase(Phosphotransferase) domain 1"/>
    <property type="match status" value="1"/>
</dbReference>
<reference evidence="30" key="4">
    <citation type="submission" date="2025-09" db="UniProtKB">
        <authorList>
            <consortium name="Ensembl"/>
        </authorList>
    </citation>
    <scope>IDENTIFICATION</scope>
</reference>
<dbReference type="InterPro" id="IPR008271">
    <property type="entry name" value="Ser/Thr_kinase_AS"/>
</dbReference>
<evidence type="ECO:0000256" key="28">
    <source>
        <dbReference type="SAM" id="MobiDB-lite"/>
    </source>
</evidence>
<dbReference type="Ensembl" id="ENSPSIT00000019046.1">
    <property type="protein sequence ID" value="ENSPSIP00000018960.1"/>
    <property type="gene ID" value="ENSPSIG00000016811.1"/>
</dbReference>
<evidence type="ECO:0000256" key="12">
    <source>
        <dbReference type="ARBA" id="ARBA00022840"/>
    </source>
</evidence>
<dbReference type="PANTHER" id="PTHR47238">
    <property type="entry name" value="MITOGEN-ACTIVATED PROTEIN KINASE KINASE 5"/>
    <property type="match status" value="1"/>
</dbReference>
<dbReference type="FunFam" id="1.10.510.10:FF:000214">
    <property type="entry name" value="Dual specificity mitogen-activated protein kinase kinase 7"/>
    <property type="match status" value="1"/>
</dbReference>
<comment type="catalytic activity">
    <reaction evidence="22">
        <text>L-threonyl-[protein] + ATP = O-phospho-L-threonyl-[protein] + ADP + H(+)</text>
        <dbReference type="Rhea" id="RHEA:46608"/>
        <dbReference type="Rhea" id="RHEA-COMP:11060"/>
        <dbReference type="Rhea" id="RHEA-COMP:11605"/>
        <dbReference type="ChEBI" id="CHEBI:15378"/>
        <dbReference type="ChEBI" id="CHEBI:30013"/>
        <dbReference type="ChEBI" id="CHEBI:30616"/>
        <dbReference type="ChEBI" id="CHEBI:61977"/>
        <dbReference type="ChEBI" id="CHEBI:456216"/>
        <dbReference type="EC" id="2.7.12.2"/>
    </reaction>
</comment>